<evidence type="ECO:0000313" key="6">
    <source>
        <dbReference type="Proteomes" id="UP000658514"/>
    </source>
</evidence>
<reference evidence="5 6" key="1">
    <citation type="journal article" date="2020" name="ISME J.">
        <title>Comparative genomics reveals insights into cyanobacterial evolution and habitat adaptation.</title>
        <authorList>
            <person name="Chen M.Y."/>
            <person name="Teng W.K."/>
            <person name="Zhao L."/>
            <person name="Hu C.X."/>
            <person name="Zhou Y.K."/>
            <person name="Han B.P."/>
            <person name="Song L.R."/>
            <person name="Shu W.S."/>
        </authorList>
    </citation>
    <scope>NUCLEOTIDE SEQUENCE [LARGE SCALE GENOMIC DNA]</scope>
    <source>
        <strain evidence="5 6">FACHB-288</strain>
    </source>
</reference>
<dbReference type="RefSeq" id="WP_190538766.1">
    <property type="nucleotide sequence ID" value="NZ_CAWPNO010000073.1"/>
</dbReference>
<keyword evidence="6" id="KW-1185">Reference proteome</keyword>
<dbReference type="Gene3D" id="3.40.50.1820">
    <property type="entry name" value="alpha/beta hydrolase"/>
    <property type="match status" value="1"/>
</dbReference>
<comment type="caution">
    <text evidence="5">The sequence shown here is derived from an EMBL/GenBank/DDBJ whole genome shotgun (WGS) entry which is preliminary data.</text>
</comment>
<keyword evidence="1 5" id="KW-0378">Hydrolase</keyword>
<dbReference type="Pfam" id="PF03403">
    <property type="entry name" value="PAF-AH_p_II"/>
    <property type="match status" value="2"/>
</dbReference>
<evidence type="ECO:0000256" key="1">
    <source>
        <dbReference type="ARBA" id="ARBA00022801"/>
    </source>
</evidence>
<dbReference type="InterPro" id="IPR029058">
    <property type="entry name" value="AB_hydrolase_fold"/>
</dbReference>
<feature type="domain" description="DUF1400" evidence="4">
    <location>
        <begin position="37"/>
        <end position="159"/>
    </location>
</feature>
<keyword evidence="3" id="KW-0443">Lipid metabolism</keyword>
<dbReference type="SUPFAM" id="SSF53474">
    <property type="entry name" value="alpha/beta-Hydrolases"/>
    <property type="match status" value="1"/>
</dbReference>
<gene>
    <name evidence="5" type="ORF">H6G24_03145</name>
</gene>
<dbReference type="GO" id="GO:0016787">
    <property type="term" value="F:hydrolase activity"/>
    <property type="evidence" value="ECO:0007669"/>
    <property type="project" value="UniProtKB-KW"/>
</dbReference>
<organism evidence="5 6">
    <name type="scientific">Calothrix parietina FACHB-288</name>
    <dbReference type="NCBI Taxonomy" id="2692896"/>
    <lineage>
        <taxon>Bacteria</taxon>
        <taxon>Bacillati</taxon>
        <taxon>Cyanobacteriota</taxon>
        <taxon>Cyanophyceae</taxon>
        <taxon>Nostocales</taxon>
        <taxon>Calotrichaceae</taxon>
        <taxon>Calothrix</taxon>
    </lineage>
</organism>
<dbReference type="Proteomes" id="UP000658514">
    <property type="component" value="Unassembled WGS sequence"/>
</dbReference>
<dbReference type="PANTHER" id="PTHR10272">
    <property type="entry name" value="PLATELET-ACTIVATING FACTOR ACETYLHYDROLASE"/>
    <property type="match status" value="1"/>
</dbReference>
<evidence type="ECO:0000313" key="5">
    <source>
        <dbReference type="EMBL" id="MBD2194491.1"/>
    </source>
</evidence>
<evidence type="ECO:0000256" key="3">
    <source>
        <dbReference type="ARBA" id="ARBA00023098"/>
    </source>
</evidence>
<evidence type="ECO:0000256" key="2">
    <source>
        <dbReference type="ARBA" id="ARBA00022963"/>
    </source>
</evidence>
<keyword evidence="2" id="KW-0442">Lipid degradation</keyword>
<dbReference type="PANTHER" id="PTHR10272:SF13">
    <property type="entry name" value="POLY(ETHYLENE TEREPHTHALATE) HYDROLASE"/>
    <property type="match status" value="1"/>
</dbReference>
<dbReference type="EMBL" id="JACJQH010000004">
    <property type="protein sequence ID" value="MBD2194491.1"/>
    <property type="molecule type" value="Genomic_DNA"/>
</dbReference>
<protein>
    <submittedName>
        <fullName evidence="5">Alpha/beta hydrolase</fullName>
    </submittedName>
</protein>
<dbReference type="Pfam" id="PF07176">
    <property type="entry name" value="DUF1400"/>
    <property type="match status" value="1"/>
</dbReference>
<name>A0ABR8A3L4_9CYAN</name>
<evidence type="ECO:0000259" key="4">
    <source>
        <dbReference type="Pfam" id="PF07176"/>
    </source>
</evidence>
<sequence>MLFKLGRQQRKISWVQGLLCSITIALSWGMATPATFAAQKVNIKLGPFQQSIAIADLETFAKTGKLPQNLQVFGPLLTPQIRELMTRRLEVDPEIADKFFDDLVRSPQGQQLIASLGAAIPGSTVEGLQAALNLSLRQVNGLSFLGLLRAYPGETVTVDASKAVEIAIALNTNYLESQALSTLLARDLFVKNTTFNPSFDPAVIGKQVVQQQTLTLQDQQRKRTIPVDIYWSQGKTQSPLVVFSHGFGANRRFFAYLARHLASYGVTVAAIEHPDSQITAINRNSPPDNLAQLLAPREFIERPKDISFLLDELAKRNNQPGELQGKFTTDNVTVIGHSLGGYTALALLGGEVDLQAVREFCQNSLSFNQAPGDWLQCAAAPLTEKKLQLRDERVKSAIAFNPLIGKLFGDNGLNQVTQPVLFLTSTEDSLTPALKHQIQPFAQLRGNKYLVTAIGGTHLSISDPAYSMSQVTTIVKEKRGTETNSLRQLTRGVTLAFVKQSTPEAKLYQQFLTPAYAQSLSTSEIPLRLNSDLPGSIKTWLSLTANPDLGHLNAAFAELILKPTSLASAIANFAT</sequence>
<dbReference type="InterPro" id="IPR010802">
    <property type="entry name" value="DUF1400"/>
</dbReference>
<proteinExistence type="predicted"/>
<accession>A0ABR8A3L4</accession>